<gene>
    <name evidence="2" type="ORF">DLM65_02765</name>
    <name evidence="1" type="ORF">JF886_12980</name>
</gene>
<dbReference type="Proteomes" id="UP000606991">
    <property type="component" value="Unassembled WGS sequence"/>
</dbReference>
<proteinExistence type="predicted"/>
<sequence>MHAVVNHLHFNVVIDPALFVKARNDLEPQMRTIDKFESFFVVQTSDKDAFLVIVAENAETLDQIATQFGSPWMRANVLPLLARPPERHIGPVVTSTQYP</sequence>
<evidence type="ECO:0000313" key="4">
    <source>
        <dbReference type="Proteomes" id="UP000606991"/>
    </source>
</evidence>
<protein>
    <submittedName>
        <fullName evidence="2">Uncharacterized protein</fullName>
    </submittedName>
</protein>
<evidence type="ECO:0000313" key="1">
    <source>
        <dbReference type="EMBL" id="MBJ7595749.1"/>
    </source>
</evidence>
<evidence type="ECO:0000313" key="3">
    <source>
        <dbReference type="Proteomes" id="UP000248724"/>
    </source>
</evidence>
<organism evidence="2 3">
    <name type="scientific">Candidatus Aeolococcus gillhamiae</name>
    <dbReference type="NCBI Taxonomy" id="3127015"/>
    <lineage>
        <taxon>Bacteria</taxon>
        <taxon>Bacillati</taxon>
        <taxon>Candidatus Dormiibacterota</taxon>
        <taxon>Candidatus Dormibacteria</taxon>
        <taxon>Candidatus Aeolococcales</taxon>
        <taxon>Candidatus Aeolococcaceae</taxon>
        <taxon>Candidatus Aeolococcus</taxon>
    </lineage>
</organism>
<reference evidence="1 4" key="3">
    <citation type="submission" date="2020-10" db="EMBL/GenBank/DDBJ databases">
        <title>Ca. Dormibacterota MAGs.</title>
        <authorList>
            <person name="Montgomery K."/>
        </authorList>
    </citation>
    <scope>NUCLEOTIDE SEQUENCE [LARGE SCALE GENOMIC DNA]</scope>
    <source>
        <strain evidence="1">SC8812_S17_18</strain>
    </source>
</reference>
<dbReference type="EMBL" id="JAEKNS010000131">
    <property type="protein sequence ID" value="MBJ7595749.1"/>
    <property type="molecule type" value="Genomic_DNA"/>
</dbReference>
<dbReference type="AlphaFoldDB" id="A0A2W6ACQ5"/>
<dbReference type="RefSeq" id="WP_337313136.1">
    <property type="nucleotide sequence ID" value="NZ_JAEKNS010000131.1"/>
</dbReference>
<dbReference type="EMBL" id="QHBU01000046">
    <property type="protein sequence ID" value="PZR83088.1"/>
    <property type="molecule type" value="Genomic_DNA"/>
</dbReference>
<comment type="caution">
    <text evidence="2">The sequence shown here is derived from an EMBL/GenBank/DDBJ whole genome shotgun (WGS) entry which is preliminary data.</text>
</comment>
<reference evidence="2 3" key="1">
    <citation type="journal article" date="2017" name="Nature">
        <title>Atmospheric trace gases support primary production in Antarctic desert surface soil.</title>
        <authorList>
            <person name="Ji M."/>
            <person name="Greening C."/>
            <person name="Vanwonterghem I."/>
            <person name="Carere C.R."/>
            <person name="Bay S.K."/>
            <person name="Steen J.A."/>
            <person name="Montgomery K."/>
            <person name="Lines T."/>
            <person name="Beardall J."/>
            <person name="van Dorst J."/>
            <person name="Snape I."/>
            <person name="Stott M.B."/>
            <person name="Hugenholtz P."/>
            <person name="Ferrari B.C."/>
        </authorList>
    </citation>
    <scope>NUCLEOTIDE SEQUENCE [LARGE SCALE GENOMIC DNA]</scope>
    <source>
        <strain evidence="2">RRmetagenome_bin12</strain>
    </source>
</reference>
<reference evidence="2" key="2">
    <citation type="submission" date="2018-05" db="EMBL/GenBank/DDBJ databases">
        <authorList>
            <person name="Ferrari B."/>
        </authorList>
    </citation>
    <scope>NUCLEOTIDE SEQUENCE</scope>
    <source>
        <strain evidence="2">RRmetagenome_bin12</strain>
    </source>
</reference>
<name>A0A2W6ACQ5_9BACT</name>
<accession>A0A934JXA0</accession>
<dbReference type="Proteomes" id="UP000248724">
    <property type="component" value="Unassembled WGS sequence"/>
</dbReference>
<evidence type="ECO:0000313" key="2">
    <source>
        <dbReference type="EMBL" id="PZR83088.1"/>
    </source>
</evidence>
<accession>A0A2W6ACQ5</accession>